<evidence type="ECO:0000313" key="1">
    <source>
        <dbReference type="EMBL" id="VEL35474.1"/>
    </source>
</evidence>
<gene>
    <name evidence="1" type="ORF">PXEA_LOCUS28914</name>
</gene>
<evidence type="ECO:0000313" key="2">
    <source>
        <dbReference type="Proteomes" id="UP000784294"/>
    </source>
</evidence>
<comment type="caution">
    <text evidence="1">The sequence shown here is derived from an EMBL/GenBank/DDBJ whole genome shotgun (WGS) entry which is preliminary data.</text>
</comment>
<accession>A0A3S5BQZ1</accession>
<protein>
    <submittedName>
        <fullName evidence="1">Uncharacterized protein</fullName>
    </submittedName>
</protein>
<name>A0A3S5BQZ1_9PLAT</name>
<reference evidence="1" key="1">
    <citation type="submission" date="2018-11" db="EMBL/GenBank/DDBJ databases">
        <authorList>
            <consortium name="Pathogen Informatics"/>
        </authorList>
    </citation>
    <scope>NUCLEOTIDE SEQUENCE</scope>
</reference>
<organism evidence="1 2">
    <name type="scientific">Protopolystoma xenopodis</name>
    <dbReference type="NCBI Taxonomy" id="117903"/>
    <lineage>
        <taxon>Eukaryota</taxon>
        <taxon>Metazoa</taxon>
        <taxon>Spiralia</taxon>
        <taxon>Lophotrochozoa</taxon>
        <taxon>Platyhelminthes</taxon>
        <taxon>Monogenea</taxon>
        <taxon>Polyopisthocotylea</taxon>
        <taxon>Polystomatidea</taxon>
        <taxon>Polystomatidae</taxon>
        <taxon>Protopolystoma</taxon>
    </lineage>
</organism>
<proteinExistence type="predicted"/>
<dbReference type="Proteomes" id="UP000784294">
    <property type="component" value="Unassembled WGS sequence"/>
</dbReference>
<sequence>MPPSRGAVFFSCDSFYGGIALGDHQPRKTGLGGRGGKVLTYSTDSNRHFGLCIVELSLNPNWAQNGFREARACEIVSFRLYRSARPGGVGGNEPLPGDGQFGALSVSVIGSHIRRQTLLAAEVRASNERLNGPISLLQSGLQSIDSNRVAIWSRQTYTLVWLTVHMFVNMTNRQSDHPKGGSNQKGFGPQLGWLELSIRAPVYLASSSVL</sequence>
<dbReference type="EMBL" id="CAAALY010249919">
    <property type="protein sequence ID" value="VEL35474.1"/>
    <property type="molecule type" value="Genomic_DNA"/>
</dbReference>
<dbReference type="AlphaFoldDB" id="A0A3S5BQZ1"/>
<keyword evidence="2" id="KW-1185">Reference proteome</keyword>